<sequence length="166" mass="18591">MNELKRIFFDAYGGFADKRLKNLEKGSTFIVDDRDDRDNGADRKLYSYFCMIFADVTANTKITVTLSGNVPKGKRVRAWLKTNRLEINSSGFQSRLVFSVSDGGQSILGDLADAIESIVAPSAQRYSVANYKYVCPRTATSLRRLKKLLDGAWDTPLPDDKKGFFA</sequence>
<dbReference type="KEGG" id="sdyn:Mal52_37120"/>
<gene>
    <name evidence="1" type="ORF">Mal52_37120</name>
</gene>
<keyword evidence="2" id="KW-1185">Reference proteome</keyword>
<accession>A0A517ZRV2</accession>
<protein>
    <submittedName>
        <fullName evidence="1">Uncharacterized protein</fullName>
    </submittedName>
</protein>
<dbReference type="AlphaFoldDB" id="A0A517ZRV2"/>
<dbReference type="EMBL" id="CP036276">
    <property type="protein sequence ID" value="QDU45221.1"/>
    <property type="molecule type" value="Genomic_DNA"/>
</dbReference>
<organism evidence="1 2">
    <name type="scientific">Symmachiella dynata</name>
    <dbReference type="NCBI Taxonomy" id="2527995"/>
    <lineage>
        <taxon>Bacteria</taxon>
        <taxon>Pseudomonadati</taxon>
        <taxon>Planctomycetota</taxon>
        <taxon>Planctomycetia</taxon>
        <taxon>Planctomycetales</taxon>
        <taxon>Planctomycetaceae</taxon>
        <taxon>Symmachiella</taxon>
    </lineage>
</organism>
<reference evidence="1 2" key="1">
    <citation type="submission" date="2019-02" db="EMBL/GenBank/DDBJ databases">
        <title>Deep-cultivation of Planctomycetes and their phenomic and genomic characterization uncovers novel biology.</title>
        <authorList>
            <person name="Wiegand S."/>
            <person name="Jogler M."/>
            <person name="Boedeker C."/>
            <person name="Pinto D."/>
            <person name="Vollmers J."/>
            <person name="Rivas-Marin E."/>
            <person name="Kohn T."/>
            <person name="Peeters S.H."/>
            <person name="Heuer A."/>
            <person name="Rast P."/>
            <person name="Oberbeckmann S."/>
            <person name="Bunk B."/>
            <person name="Jeske O."/>
            <person name="Meyerdierks A."/>
            <person name="Storesund J.E."/>
            <person name="Kallscheuer N."/>
            <person name="Luecker S."/>
            <person name="Lage O.M."/>
            <person name="Pohl T."/>
            <person name="Merkel B.J."/>
            <person name="Hornburger P."/>
            <person name="Mueller R.-W."/>
            <person name="Bruemmer F."/>
            <person name="Labrenz M."/>
            <person name="Spormann A.M."/>
            <person name="Op den Camp H."/>
            <person name="Overmann J."/>
            <person name="Amann R."/>
            <person name="Jetten M.S.M."/>
            <person name="Mascher T."/>
            <person name="Medema M.H."/>
            <person name="Devos D.P."/>
            <person name="Kaster A.-K."/>
            <person name="Ovreas L."/>
            <person name="Rohde M."/>
            <person name="Galperin M.Y."/>
            <person name="Jogler C."/>
        </authorList>
    </citation>
    <scope>NUCLEOTIDE SEQUENCE [LARGE SCALE GENOMIC DNA]</scope>
    <source>
        <strain evidence="1 2">Mal52</strain>
    </source>
</reference>
<evidence type="ECO:0000313" key="2">
    <source>
        <dbReference type="Proteomes" id="UP000319383"/>
    </source>
</evidence>
<proteinExistence type="predicted"/>
<name>A0A517ZRV2_9PLAN</name>
<dbReference type="RefSeq" id="WP_145377622.1">
    <property type="nucleotide sequence ID" value="NZ_CP036276.1"/>
</dbReference>
<dbReference type="Proteomes" id="UP000319383">
    <property type="component" value="Chromosome"/>
</dbReference>
<evidence type="ECO:0000313" key="1">
    <source>
        <dbReference type="EMBL" id="QDU45221.1"/>
    </source>
</evidence>